<keyword evidence="1" id="KW-1133">Transmembrane helix</keyword>
<evidence type="ECO:0000313" key="2">
    <source>
        <dbReference type="EMBL" id="CAA9517946.1"/>
    </source>
</evidence>
<keyword evidence="1" id="KW-0472">Membrane</keyword>
<dbReference type="InterPro" id="IPR043129">
    <property type="entry name" value="ATPase_NBD"/>
</dbReference>
<dbReference type="InterPro" id="IPR007812">
    <property type="entry name" value="T2SS_protein-GspL"/>
</dbReference>
<dbReference type="Gene3D" id="3.30.420.380">
    <property type="match status" value="1"/>
</dbReference>
<accession>A0A6J4T9T8</accession>
<dbReference type="AlphaFoldDB" id="A0A6J4T9T8"/>
<dbReference type="RefSeq" id="WP_294174039.1">
    <property type="nucleotide sequence ID" value="NZ_CADCVZ010000049.1"/>
</dbReference>
<reference evidence="2" key="1">
    <citation type="submission" date="2020-02" db="EMBL/GenBank/DDBJ databases">
        <authorList>
            <person name="Meier V. D."/>
        </authorList>
    </citation>
    <scope>NUCLEOTIDE SEQUENCE</scope>
    <source>
        <strain evidence="2">AVDCRST_MAG09</strain>
    </source>
</reference>
<organism evidence="2">
    <name type="scientific">uncultured Sphingomonas sp</name>
    <dbReference type="NCBI Taxonomy" id="158754"/>
    <lineage>
        <taxon>Bacteria</taxon>
        <taxon>Pseudomonadati</taxon>
        <taxon>Pseudomonadota</taxon>
        <taxon>Alphaproteobacteria</taxon>
        <taxon>Sphingomonadales</taxon>
        <taxon>Sphingomonadaceae</taxon>
        <taxon>Sphingomonas</taxon>
        <taxon>environmental samples</taxon>
    </lineage>
</organism>
<sequence length="380" mass="39539">MTERLVIALPAVVEPGRADAHWWRVANGAVLEAGADTGWLGHAAPADGTAGLPLVALAPAALARLVFGEPVGSTERQVAAVARSAALEDSLAAPETLHAVSVVKLLGEGRNPELRRTVTAVVANSAMLEWLEWLKGHGADPEAIVPAGLLLPHSDRWTAATVGAEAIAGRGDLVFPHEPALTAALAGAEEVEELTSIEVERRLALLADLPPLNLRTGLFARRRLFLLDWARVRELAALAAAIPLIGLLVVLVTIIRLNADSDRLESEAAALASRALGRPVTVETAGTEVEARLAQGSGSESPFTPVAALYQQLQLTPGAAASTLSWRADGTLATSLAAPRAEDLNRILIALQGAGYKVTAVPRQGPDGRAVADVTVRSGP</sequence>
<dbReference type="GO" id="GO:0009276">
    <property type="term" value="C:Gram-negative-bacterium-type cell wall"/>
    <property type="evidence" value="ECO:0007669"/>
    <property type="project" value="InterPro"/>
</dbReference>
<proteinExistence type="predicted"/>
<dbReference type="GO" id="GO:0015627">
    <property type="term" value="C:type II protein secretion system complex"/>
    <property type="evidence" value="ECO:0007669"/>
    <property type="project" value="InterPro"/>
</dbReference>
<dbReference type="GO" id="GO:0015628">
    <property type="term" value="P:protein secretion by the type II secretion system"/>
    <property type="evidence" value="ECO:0007669"/>
    <property type="project" value="InterPro"/>
</dbReference>
<dbReference type="EMBL" id="CADCVZ010000049">
    <property type="protein sequence ID" value="CAA9517946.1"/>
    <property type="molecule type" value="Genomic_DNA"/>
</dbReference>
<evidence type="ECO:0000256" key="1">
    <source>
        <dbReference type="SAM" id="Phobius"/>
    </source>
</evidence>
<dbReference type="NCBIfam" id="TIGR01709">
    <property type="entry name" value="typeII_sec_gspL"/>
    <property type="match status" value="1"/>
</dbReference>
<dbReference type="SUPFAM" id="SSF53067">
    <property type="entry name" value="Actin-like ATPase domain"/>
    <property type="match status" value="1"/>
</dbReference>
<name>A0A6J4T9T8_9SPHN</name>
<gene>
    <name evidence="2" type="ORF">AVDCRST_MAG09-1847</name>
</gene>
<feature type="transmembrane region" description="Helical" evidence="1">
    <location>
        <begin position="235"/>
        <end position="255"/>
    </location>
</feature>
<protein>
    <submittedName>
        <fullName evidence="2">Uncharacterized protein</fullName>
    </submittedName>
</protein>
<keyword evidence="1" id="KW-0812">Transmembrane</keyword>